<dbReference type="Proteomes" id="UP001239167">
    <property type="component" value="Unassembled WGS sequence"/>
</dbReference>
<dbReference type="InterPro" id="IPR004006">
    <property type="entry name" value="DhaK_dom"/>
</dbReference>
<name>A0ABT9YBM3_9FIRM</name>
<evidence type="ECO:0000259" key="1">
    <source>
        <dbReference type="PROSITE" id="PS51481"/>
    </source>
</evidence>
<evidence type="ECO:0000313" key="3">
    <source>
        <dbReference type="Proteomes" id="UP001239167"/>
    </source>
</evidence>
<sequence>MQRIINDPDNIVDEMLEGFLKAHADIVEATANPRVIKARNIPGA</sequence>
<feature type="domain" description="DhaK" evidence="1">
    <location>
        <begin position="7"/>
        <end position="44"/>
    </location>
</feature>
<dbReference type="PROSITE" id="PS51481">
    <property type="entry name" value="DHAK"/>
    <property type="match status" value="1"/>
</dbReference>
<comment type="caution">
    <text evidence="2">The sequence shown here is derived from an EMBL/GenBank/DDBJ whole genome shotgun (WGS) entry which is preliminary data.</text>
</comment>
<accession>A0ABT9YBM3</accession>
<keyword evidence="2" id="KW-0418">Kinase</keyword>
<protein>
    <submittedName>
        <fullName evidence="2">Dihydroxyacetone kinase</fullName>
    </submittedName>
</protein>
<reference evidence="2 3" key="1">
    <citation type="submission" date="2023-07" db="EMBL/GenBank/DDBJ databases">
        <title>Genomic Encyclopedia of Type Strains, Phase IV (KMG-IV): sequencing the most valuable type-strain genomes for metagenomic binning, comparative biology and taxonomic classification.</title>
        <authorList>
            <person name="Goeker M."/>
        </authorList>
    </citation>
    <scope>NUCLEOTIDE SEQUENCE [LARGE SCALE GENOMIC DNA]</scope>
    <source>
        <strain evidence="2 3">DSM 16980</strain>
    </source>
</reference>
<evidence type="ECO:0000313" key="2">
    <source>
        <dbReference type="EMBL" id="MDQ0205217.1"/>
    </source>
</evidence>
<keyword evidence="3" id="KW-1185">Reference proteome</keyword>
<gene>
    <name evidence="2" type="ORF">J2S01_002962</name>
</gene>
<feature type="non-terminal residue" evidence="2">
    <location>
        <position position="44"/>
    </location>
</feature>
<proteinExistence type="predicted"/>
<dbReference type="GO" id="GO:0016301">
    <property type="term" value="F:kinase activity"/>
    <property type="evidence" value="ECO:0007669"/>
    <property type="project" value="UniProtKB-KW"/>
</dbReference>
<organism evidence="2 3">
    <name type="scientific">Pectinatus haikarae</name>
    <dbReference type="NCBI Taxonomy" id="349096"/>
    <lineage>
        <taxon>Bacteria</taxon>
        <taxon>Bacillati</taxon>
        <taxon>Bacillota</taxon>
        <taxon>Negativicutes</taxon>
        <taxon>Selenomonadales</taxon>
        <taxon>Selenomonadaceae</taxon>
        <taxon>Pectinatus</taxon>
    </lineage>
</organism>
<dbReference type="EMBL" id="JAUSUE010000036">
    <property type="protein sequence ID" value="MDQ0205217.1"/>
    <property type="molecule type" value="Genomic_DNA"/>
</dbReference>
<keyword evidence="2" id="KW-0808">Transferase</keyword>